<dbReference type="OrthoDB" id="270167at2759"/>
<reference evidence="4 5" key="1">
    <citation type="submission" date="2015-04" db="EMBL/GenBank/DDBJ databases">
        <authorList>
            <consortium name="Pathogen Informatics"/>
        </authorList>
    </citation>
    <scope>NUCLEOTIDE SEQUENCE [LARGE SCALE GENOMIC DNA]</scope>
    <source>
        <strain evidence="4 5">SGS1</strain>
    </source>
</reference>
<organism evidence="4 5">
    <name type="scientific">Plasmodium relictum</name>
    <dbReference type="NCBI Taxonomy" id="85471"/>
    <lineage>
        <taxon>Eukaryota</taxon>
        <taxon>Sar</taxon>
        <taxon>Alveolata</taxon>
        <taxon>Apicomplexa</taxon>
        <taxon>Aconoidasida</taxon>
        <taxon>Haemosporida</taxon>
        <taxon>Plasmodiidae</taxon>
        <taxon>Plasmodium</taxon>
        <taxon>Plasmodium (Haemamoeba)</taxon>
    </lineage>
</organism>
<dbReference type="Gene3D" id="3.40.250.10">
    <property type="entry name" value="Rhodanese-like domain"/>
    <property type="match status" value="2"/>
</dbReference>
<dbReference type="OMA" id="INIPYHY"/>
<dbReference type="InterPro" id="IPR001763">
    <property type="entry name" value="Rhodanese-like_dom"/>
</dbReference>
<evidence type="ECO:0000256" key="1">
    <source>
        <dbReference type="ARBA" id="ARBA00022679"/>
    </source>
</evidence>
<dbReference type="AlphaFoldDB" id="A0A1J1HD41"/>
<dbReference type="VEuPathDB" id="PlasmoDB:PRELSG_1305200"/>
<sequence>MNRCNFITFSHFGNKFFSFPKSLFNFNKINNLRNFGMTNEKNNCLIETDELYSLMKNKKEYLLFDTSYYNINPNSKDTLSDYDQIEKIEGSISFDSRVAYNKNPNFSFFFPTELEFFNYLKELLIKNQTNIEDSLENIPIIFYEKDEIFYSPRIWFMFKIFGFKNLKILNGGLNKWLCEKKEVIYEKENNVQSIGNDKIDKVKKIIEDHLKNNRGIIDNMKKNIYYYSDIKKFIDSKKNGKMKNYVLVDTRSNTTFSSLIQLDENKKVNNHIPFSINIPYSFFLNHHDENLKYVTFKNELEIKKIYDKYDLLNDEKIVISTCNKGVTACILLFLLHLLNKPFSKLILNQGSMVEYMYNEYQIK</sequence>
<keyword evidence="5" id="KW-1185">Reference proteome</keyword>
<keyword evidence="2" id="KW-0677">Repeat</keyword>
<accession>A0A1J1HD41</accession>
<dbReference type="RefSeq" id="XP_028535701.1">
    <property type="nucleotide sequence ID" value="XM_028678569.1"/>
</dbReference>
<dbReference type="Pfam" id="PF00581">
    <property type="entry name" value="Rhodanese"/>
    <property type="match status" value="1"/>
</dbReference>
<feature type="domain" description="Rhodanese" evidence="3">
    <location>
        <begin position="241"/>
        <end position="360"/>
    </location>
</feature>
<dbReference type="PROSITE" id="PS50206">
    <property type="entry name" value="RHODANESE_3"/>
    <property type="match status" value="2"/>
</dbReference>
<dbReference type="KEGG" id="prel:PRELSG_1305200"/>
<name>A0A1J1HD41_PLARL</name>
<dbReference type="EC" id="2.8.1.1" evidence="4"/>
<dbReference type="SUPFAM" id="SSF52821">
    <property type="entry name" value="Rhodanese/Cell cycle control phosphatase"/>
    <property type="match status" value="2"/>
</dbReference>
<dbReference type="EMBL" id="LN835308">
    <property type="protein sequence ID" value="CRH03694.1"/>
    <property type="molecule type" value="Genomic_DNA"/>
</dbReference>
<dbReference type="Proteomes" id="UP000220158">
    <property type="component" value="Chromosome 13"/>
</dbReference>
<dbReference type="InterPro" id="IPR036873">
    <property type="entry name" value="Rhodanese-like_dom_sf"/>
</dbReference>
<dbReference type="GO" id="GO:0004792">
    <property type="term" value="F:thiosulfate-cyanide sulfurtransferase activity"/>
    <property type="evidence" value="ECO:0007669"/>
    <property type="project" value="UniProtKB-EC"/>
</dbReference>
<keyword evidence="1 4" id="KW-0808">Transferase</keyword>
<feature type="domain" description="Rhodanese" evidence="3">
    <location>
        <begin position="139"/>
        <end position="185"/>
    </location>
</feature>
<dbReference type="SMART" id="SM00450">
    <property type="entry name" value="RHOD"/>
    <property type="match status" value="2"/>
</dbReference>
<evidence type="ECO:0000256" key="2">
    <source>
        <dbReference type="ARBA" id="ARBA00022737"/>
    </source>
</evidence>
<proteinExistence type="predicted"/>
<gene>
    <name evidence="4" type="ORF">PRELSG_1305200</name>
</gene>
<dbReference type="PANTHER" id="PTHR11364">
    <property type="entry name" value="THIOSULFATE SULFERTANSFERASE"/>
    <property type="match status" value="1"/>
</dbReference>
<evidence type="ECO:0000313" key="4">
    <source>
        <dbReference type="EMBL" id="CRH03694.1"/>
    </source>
</evidence>
<dbReference type="GO" id="GO:0005739">
    <property type="term" value="C:mitochondrion"/>
    <property type="evidence" value="ECO:0007669"/>
    <property type="project" value="TreeGrafter"/>
</dbReference>
<dbReference type="InterPro" id="IPR045078">
    <property type="entry name" value="TST/MPST-like"/>
</dbReference>
<dbReference type="GeneID" id="39737985"/>
<evidence type="ECO:0000259" key="3">
    <source>
        <dbReference type="PROSITE" id="PS50206"/>
    </source>
</evidence>
<protein>
    <submittedName>
        <fullName evidence="4">Rhodanese like protein, putative</fullName>
        <ecNumber evidence="4">2.8.1.1</ecNumber>
    </submittedName>
</protein>
<dbReference type="PANTHER" id="PTHR11364:SF27">
    <property type="entry name" value="SULFURTRANSFERASE"/>
    <property type="match status" value="1"/>
</dbReference>
<evidence type="ECO:0000313" key="5">
    <source>
        <dbReference type="Proteomes" id="UP000220158"/>
    </source>
</evidence>